<evidence type="ECO:0000313" key="7">
    <source>
        <dbReference type="EMBL" id="PWV60589.1"/>
    </source>
</evidence>
<comment type="function">
    <text evidence="5">Part of the Tol-Pal system, which plays a role in outer membrane invagination during cell division and is important for maintaining outer membrane integrity.</text>
</comment>
<keyword evidence="8" id="KW-1185">Reference proteome</keyword>
<comment type="similarity">
    <text evidence="2 5">Belongs to the TolB family.</text>
</comment>
<dbReference type="PANTHER" id="PTHR36842">
    <property type="entry name" value="PROTEIN TOLB HOMOLOG"/>
    <property type="match status" value="1"/>
</dbReference>
<dbReference type="AlphaFoldDB" id="A0A317MTC2"/>
<proteinExistence type="inferred from homology"/>
<keyword evidence="3 5" id="KW-0732">Signal</keyword>
<dbReference type="GO" id="GO:0017038">
    <property type="term" value="P:protein import"/>
    <property type="evidence" value="ECO:0007669"/>
    <property type="project" value="InterPro"/>
</dbReference>
<dbReference type="GO" id="GO:0051301">
    <property type="term" value="P:cell division"/>
    <property type="evidence" value="ECO:0007669"/>
    <property type="project" value="UniProtKB-UniRule"/>
</dbReference>
<accession>A0A317MTC2</accession>
<gene>
    <name evidence="5" type="primary">tolB</name>
    <name evidence="7" type="ORF">C7443_107163</name>
</gene>
<dbReference type="SUPFAM" id="SSF69304">
    <property type="entry name" value="Tricorn protease N-terminal domain"/>
    <property type="match status" value="1"/>
</dbReference>
<dbReference type="Proteomes" id="UP000246569">
    <property type="component" value="Unassembled WGS sequence"/>
</dbReference>
<dbReference type="EMBL" id="QGTJ01000007">
    <property type="protein sequence ID" value="PWV60589.1"/>
    <property type="molecule type" value="Genomic_DNA"/>
</dbReference>
<dbReference type="Gene3D" id="2.120.10.30">
    <property type="entry name" value="TolB, C-terminal domain"/>
    <property type="match status" value="1"/>
</dbReference>
<dbReference type="InterPro" id="IPR014167">
    <property type="entry name" value="Tol-Pal_TolB"/>
</dbReference>
<evidence type="ECO:0000256" key="4">
    <source>
        <dbReference type="ARBA" id="ARBA00022764"/>
    </source>
</evidence>
<evidence type="ECO:0000256" key="3">
    <source>
        <dbReference type="ARBA" id="ARBA00022729"/>
    </source>
</evidence>
<name>A0A317MTC2_9GAMM</name>
<organism evidence="7 8">
    <name type="scientific">Plasticicumulans acidivorans</name>
    <dbReference type="NCBI Taxonomy" id="886464"/>
    <lineage>
        <taxon>Bacteria</taxon>
        <taxon>Pseudomonadati</taxon>
        <taxon>Pseudomonadota</taxon>
        <taxon>Gammaproteobacteria</taxon>
        <taxon>Candidatus Competibacteraceae</taxon>
        <taxon>Plasticicumulans</taxon>
    </lineage>
</organism>
<keyword evidence="5" id="KW-0132">Cell division</keyword>
<dbReference type="GO" id="GO:0042597">
    <property type="term" value="C:periplasmic space"/>
    <property type="evidence" value="ECO:0007669"/>
    <property type="project" value="UniProtKB-SubCell"/>
</dbReference>
<dbReference type="RefSeq" id="WP_246004658.1">
    <property type="nucleotide sequence ID" value="NZ_QGTJ01000007.1"/>
</dbReference>
<comment type="subcellular location">
    <subcellularLocation>
        <location evidence="1 5">Periplasm</location>
    </subcellularLocation>
</comment>
<dbReference type="InterPro" id="IPR007195">
    <property type="entry name" value="TolB_N"/>
</dbReference>
<keyword evidence="5" id="KW-0131">Cell cycle</keyword>
<keyword evidence="4 5" id="KW-0574">Periplasm</keyword>
<dbReference type="Pfam" id="PF07676">
    <property type="entry name" value="PD40"/>
    <property type="match status" value="5"/>
</dbReference>
<evidence type="ECO:0000313" key="8">
    <source>
        <dbReference type="Proteomes" id="UP000246569"/>
    </source>
</evidence>
<reference evidence="7 8" key="1">
    <citation type="submission" date="2018-05" db="EMBL/GenBank/DDBJ databases">
        <title>Genomic Encyclopedia of Type Strains, Phase IV (KMG-IV): sequencing the most valuable type-strain genomes for metagenomic binning, comparative biology and taxonomic classification.</title>
        <authorList>
            <person name="Goeker M."/>
        </authorList>
    </citation>
    <scope>NUCLEOTIDE SEQUENCE [LARGE SCALE GENOMIC DNA]</scope>
    <source>
        <strain evidence="7 8">DSM 23606</strain>
    </source>
</reference>
<dbReference type="Pfam" id="PF04052">
    <property type="entry name" value="TolB_N"/>
    <property type="match status" value="1"/>
</dbReference>
<feature type="domain" description="TolB N-terminal" evidence="6">
    <location>
        <begin position="25"/>
        <end position="126"/>
    </location>
</feature>
<evidence type="ECO:0000259" key="6">
    <source>
        <dbReference type="Pfam" id="PF04052"/>
    </source>
</evidence>
<comment type="caution">
    <text evidence="7">The sequence shown here is derived from an EMBL/GenBank/DDBJ whole genome shotgun (WGS) entry which is preliminary data.</text>
</comment>
<dbReference type="Gene3D" id="3.40.50.10070">
    <property type="entry name" value="TolB, N-terminal domain"/>
    <property type="match status" value="1"/>
</dbReference>
<dbReference type="InterPro" id="IPR011659">
    <property type="entry name" value="WD40"/>
</dbReference>
<comment type="subunit">
    <text evidence="5">The Tol-Pal system is composed of five core proteins: the inner membrane proteins TolA, TolQ and TolR, the periplasmic protein TolB and the outer membrane protein Pal. They form a network linking the inner and outer membranes and the peptidoglycan layer.</text>
</comment>
<evidence type="ECO:0000256" key="1">
    <source>
        <dbReference type="ARBA" id="ARBA00004418"/>
    </source>
</evidence>
<dbReference type="InterPro" id="IPR011042">
    <property type="entry name" value="6-blade_b-propeller_TolB-like"/>
</dbReference>
<feature type="chain" id="PRO_5016471726" description="Tol-Pal system protein TolB" evidence="5">
    <location>
        <begin position="22"/>
        <end position="427"/>
    </location>
</feature>
<evidence type="ECO:0000256" key="2">
    <source>
        <dbReference type="ARBA" id="ARBA00009820"/>
    </source>
</evidence>
<protein>
    <recommendedName>
        <fullName evidence="5">Tol-Pal system protein TolB</fullName>
    </recommendedName>
</protein>
<dbReference type="NCBIfam" id="TIGR02800">
    <property type="entry name" value="propeller_TolB"/>
    <property type="match status" value="1"/>
</dbReference>
<dbReference type="SUPFAM" id="SSF52964">
    <property type="entry name" value="TolB, N-terminal domain"/>
    <property type="match status" value="1"/>
</dbReference>
<dbReference type="HAMAP" id="MF_00671">
    <property type="entry name" value="TolB"/>
    <property type="match status" value="1"/>
</dbReference>
<feature type="signal peptide" evidence="5">
    <location>
        <begin position="1"/>
        <end position="21"/>
    </location>
</feature>
<dbReference type="PANTHER" id="PTHR36842:SF1">
    <property type="entry name" value="PROTEIN TOLB"/>
    <property type="match status" value="1"/>
</dbReference>
<evidence type="ECO:0000256" key="5">
    <source>
        <dbReference type="HAMAP-Rule" id="MF_00671"/>
    </source>
</evidence>
<sequence precursor="true">MNFLARIVPALFLACALCASARAELTIQITKGVEGALPIAIVPFAGNAGLPEDIAAIVTADLKRSGRFNPLDSGRFPETPSALNQANLGSWRNLSVPHLTVGQVSAGGAGYKVQFQLGDVFSGAQLLGYSFDVRASDLRRVAHHIADLIYEKLTGEKGAFATRIAYVTVPPGGKSYTLVVADSDGYNPQTVLRSALPVMSPAWSPDGSKLAYVSFENRAAQIVVQDVYSGARRTISASPGINGAPTWSPDGQRLAFTLSKDGNPEIYSADISGGGLTRLTNSSSIDTEAAWSPDGSSIVFTSDRGGSPQLYRMSASGGGAERISFSGDYNSRAAFSPDGKSLAFVSRSGGRFHIALMDVRSRQTKMLTDGGMDESPSFAPNGGMVIYATQRGGRGVLAAVSIDGRVQQTLLSTQGEVREPAWSPYSR</sequence>